<reference evidence="1" key="1">
    <citation type="journal article" date="2023" name="GigaByte">
        <title>Genome assembly of the bearded iris, Iris pallida Lam.</title>
        <authorList>
            <person name="Bruccoleri R.E."/>
            <person name="Oakeley E.J."/>
            <person name="Faust A.M.E."/>
            <person name="Altorfer M."/>
            <person name="Dessus-Babus S."/>
            <person name="Burckhardt D."/>
            <person name="Oertli M."/>
            <person name="Naumann U."/>
            <person name="Petersen F."/>
            <person name="Wong J."/>
        </authorList>
    </citation>
    <scope>NUCLEOTIDE SEQUENCE</scope>
    <source>
        <strain evidence="1">GSM-AAB239-AS_SAM_17_03QT</strain>
    </source>
</reference>
<evidence type="ECO:0000313" key="2">
    <source>
        <dbReference type="Proteomes" id="UP001140949"/>
    </source>
</evidence>
<name>A0AAX6ELV5_IRIPA</name>
<keyword evidence="2" id="KW-1185">Reference proteome</keyword>
<gene>
    <name evidence="1" type="ORF">M6B38_182235</name>
</gene>
<comment type="caution">
    <text evidence="1">The sequence shown here is derived from an EMBL/GenBank/DDBJ whole genome shotgun (WGS) entry which is preliminary data.</text>
</comment>
<dbReference type="AlphaFoldDB" id="A0AAX6ELV5"/>
<dbReference type="Proteomes" id="UP001140949">
    <property type="component" value="Unassembled WGS sequence"/>
</dbReference>
<dbReference type="EMBL" id="JANAVB010035616">
    <property type="protein sequence ID" value="KAJ6805142.1"/>
    <property type="molecule type" value="Genomic_DNA"/>
</dbReference>
<proteinExistence type="predicted"/>
<organism evidence="1 2">
    <name type="scientific">Iris pallida</name>
    <name type="common">Sweet iris</name>
    <dbReference type="NCBI Taxonomy" id="29817"/>
    <lineage>
        <taxon>Eukaryota</taxon>
        <taxon>Viridiplantae</taxon>
        <taxon>Streptophyta</taxon>
        <taxon>Embryophyta</taxon>
        <taxon>Tracheophyta</taxon>
        <taxon>Spermatophyta</taxon>
        <taxon>Magnoliopsida</taxon>
        <taxon>Liliopsida</taxon>
        <taxon>Asparagales</taxon>
        <taxon>Iridaceae</taxon>
        <taxon>Iridoideae</taxon>
        <taxon>Irideae</taxon>
        <taxon>Iris</taxon>
    </lineage>
</organism>
<accession>A0AAX6ELV5</accession>
<protein>
    <submittedName>
        <fullName evidence="1">Uncharacterized protein</fullName>
    </submittedName>
</protein>
<sequence length="138" mass="15685">MFGNQTTVLARVQPSFRFHSKSWALSGTKQALCEERKFAEKVPVEIVCAFRQPTVASGHPNLTLLHSAVCTVNFWWRHCKFLVEEAMAVFRPKLIRFGLPPRLERAGAQRGPHEGGCGWGERLRSARRPSRLHVSVYD</sequence>
<reference evidence="1" key="2">
    <citation type="submission" date="2023-04" db="EMBL/GenBank/DDBJ databases">
        <authorList>
            <person name="Bruccoleri R.E."/>
            <person name="Oakeley E.J."/>
            <person name="Faust A.-M."/>
            <person name="Dessus-Babus S."/>
            <person name="Altorfer M."/>
            <person name="Burckhardt D."/>
            <person name="Oertli M."/>
            <person name="Naumann U."/>
            <person name="Petersen F."/>
            <person name="Wong J."/>
        </authorList>
    </citation>
    <scope>NUCLEOTIDE SEQUENCE</scope>
    <source>
        <strain evidence="1">GSM-AAB239-AS_SAM_17_03QT</strain>
        <tissue evidence="1">Leaf</tissue>
    </source>
</reference>
<evidence type="ECO:0000313" key="1">
    <source>
        <dbReference type="EMBL" id="KAJ6805142.1"/>
    </source>
</evidence>